<accession>A0A507B717</accession>
<evidence type="ECO:0000256" key="3">
    <source>
        <dbReference type="ARBA" id="ARBA00022679"/>
    </source>
</evidence>
<dbReference type="RefSeq" id="XP_030996637.1">
    <property type="nucleotide sequence ID" value="XM_031139512.1"/>
</dbReference>
<dbReference type="PANTHER" id="PTHR47634:SF9">
    <property type="entry name" value="PROTEIN KINASE DOMAIN-CONTAINING PROTEIN-RELATED"/>
    <property type="match status" value="1"/>
</dbReference>
<dbReference type="InParanoid" id="A0A507B717"/>
<keyword evidence="4" id="KW-0547">Nucleotide-binding</keyword>
<evidence type="ECO:0000256" key="7">
    <source>
        <dbReference type="ARBA" id="ARBA00047899"/>
    </source>
</evidence>
<dbReference type="Gene3D" id="3.30.200.20">
    <property type="entry name" value="Phosphorylase Kinase, domain 1"/>
    <property type="match status" value="1"/>
</dbReference>
<feature type="domain" description="Protein kinase" evidence="9">
    <location>
        <begin position="72"/>
        <end position="428"/>
    </location>
</feature>
<organism evidence="10 11">
    <name type="scientific">Thyridium curvatum</name>
    <dbReference type="NCBI Taxonomy" id="1093900"/>
    <lineage>
        <taxon>Eukaryota</taxon>
        <taxon>Fungi</taxon>
        <taxon>Dikarya</taxon>
        <taxon>Ascomycota</taxon>
        <taxon>Pezizomycotina</taxon>
        <taxon>Sordariomycetes</taxon>
        <taxon>Sordariomycetidae</taxon>
        <taxon>Thyridiales</taxon>
        <taxon>Thyridiaceae</taxon>
        <taxon>Thyridium</taxon>
    </lineage>
</organism>
<keyword evidence="11" id="KW-1185">Reference proteome</keyword>
<gene>
    <name evidence="10" type="ORF">E0L32_005035</name>
</gene>
<evidence type="ECO:0000256" key="1">
    <source>
        <dbReference type="ARBA" id="ARBA00012513"/>
    </source>
</evidence>
<dbReference type="SUPFAM" id="SSF56112">
    <property type="entry name" value="Protein kinase-like (PK-like)"/>
    <property type="match status" value="1"/>
</dbReference>
<evidence type="ECO:0000313" key="11">
    <source>
        <dbReference type="Proteomes" id="UP000319257"/>
    </source>
</evidence>
<keyword evidence="2" id="KW-0723">Serine/threonine-protein kinase</keyword>
<evidence type="ECO:0000259" key="9">
    <source>
        <dbReference type="PROSITE" id="PS50011"/>
    </source>
</evidence>
<dbReference type="GO" id="GO:0004674">
    <property type="term" value="F:protein serine/threonine kinase activity"/>
    <property type="evidence" value="ECO:0007669"/>
    <property type="project" value="UniProtKB-KW"/>
</dbReference>
<evidence type="ECO:0000313" key="10">
    <source>
        <dbReference type="EMBL" id="TPX14926.1"/>
    </source>
</evidence>
<protein>
    <recommendedName>
        <fullName evidence="1">non-specific serine/threonine protein kinase</fullName>
        <ecNumber evidence="1">2.7.11.1</ecNumber>
    </recommendedName>
</protein>
<name>A0A507B717_9PEZI</name>
<dbReference type="Proteomes" id="UP000319257">
    <property type="component" value="Unassembled WGS sequence"/>
</dbReference>
<dbReference type="EC" id="2.7.11.1" evidence="1"/>
<dbReference type="SMART" id="SM00220">
    <property type="entry name" value="S_TKc"/>
    <property type="match status" value="1"/>
</dbReference>
<dbReference type="GO" id="GO:0050684">
    <property type="term" value="P:regulation of mRNA processing"/>
    <property type="evidence" value="ECO:0007669"/>
    <property type="project" value="TreeGrafter"/>
</dbReference>
<comment type="catalytic activity">
    <reaction evidence="8">
        <text>L-seryl-[protein] + ATP = O-phospho-L-seryl-[protein] + ADP + H(+)</text>
        <dbReference type="Rhea" id="RHEA:17989"/>
        <dbReference type="Rhea" id="RHEA-COMP:9863"/>
        <dbReference type="Rhea" id="RHEA-COMP:11604"/>
        <dbReference type="ChEBI" id="CHEBI:15378"/>
        <dbReference type="ChEBI" id="CHEBI:29999"/>
        <dbReference type="ChEBI" id="CHEBI:30616"/>
        <dbReference type="ChEBI" id="CHEBI:83421"/>
        <dbReference type="ChEBI" id="CHEBI:456216"/>
        <dbReference type="EC" id="2.7.11.1"/>
    </reaction>
</comment>
<dbReference type="GO" id="GO:0000245">
    <property type="term" value="P:spliceosomal complex assembly"/>
    <property type="evidence" value="ECO:0007669"/>
    <property type="project" value="TreeGrafter"/>
</dbReference>
<dbReference type="OrthoDB" id="5979581at2759"/>
<sequence length="434" mass="49299">MASRLHQRASWLGRRWASQLAAKPPPLTPRVFPTSGFLEIDASTKMEEERMKSYKAEHFYPVRLGEVFQSQYQVVAKLGFGQTSTTWLGHDLQYVVPCALERGFVFTNAVQKNREPAVYEHMKKHAPELAPLHIRPLEDSFKVQGPHGSHEILVQVPVAKSLVASQSTADAFVLSPSIVKSSLKQVVSALDFLHSDAHVIHTGKLSPPLSRLAPWQPEPSHNMRFASFKDLNECLPSLESAELTCPRPRKVLEDRTIYGSRGVFATVGPMYLCNFGQARIGDQATGNAMATSYRAPEIILGMKWSYPVDMWSVGLSAWDMLHAQTLFAVYHSVDQKLNDARHLAYMIALFGPPPLDYLKRSDKYLDFWDEHGDWRGIVPIPHRSTFENLERQMEGEEQTRFLDFMRSLLGWEPEKRLTAKQALSHPWLLNDTYM</sequence>
<dbReference type="STRING" id="1093900.A0A507B717"/>
<dbReference type="PROSITE" id="PS50011">
    <property type="entry name" value="PROTEIN_KINASE_DOM"/>
    <property type="match status" value="1"/>
</dbReference>
<dbReference type="Gene3D" id="1.10.510.10">
    <property type="entry name" value="Transferase(Phosphotransferase) domain 1"/>
    <property type="match status" value="1"/>
</dbReference>
<comment type="catalytic activity">
    <reaction evidence="7">
        <text>L-threonyl-[protein] + ATP = O-phospho-L-threonyl-[protein] + ADP + H(+)</text>
        <dbReference type="Rhea" id="RHEA:46608"/>
        <dbReference type="Rhea" id="RHEA-COMP:11060"/>
        <dbReference type="Rhea" id="RHEA-COMP:11605"/>
        <dbReference type="ChEBI" id="CHEBI:15378"/>
        <dbReference type="ChEBI" id="CHEBI:30013"/>
        <dbReference type="ChEBI" id="CHEBI:30616"/>
        <dbReference type="ChEBI" id="CHEBI:61977"/>
        <dbReference type="ChEBI" id="CHEBI:456216"/>
        <dbReference type="EC" id="2.7.11.1"/>
    </reaction>
</comment>
<dbReference type="GO" id="GO:0005524">
    <property type="term" value="F:ATP binding"/>
    <property type="evidence" value="ECO:0007669"/>
    <property type="project" value="UniProtKB-KW"/>
</dbReference>
<evidence type="ECO:0000256" key="6">
    <source>
        <dbReference type="ARBA" id="ARBA00022840"/>
    </source>
</evidence>
<comment type="caution">
    <text evidence="10">The sequence shown here is derived from an EMBL/GenBank/DDBJ whole genome shotgun (WGS) entry which is preliminary data.</text>
</comment>
<keyword evidence="5" id="KW-0418">Kinase</keyword>
<dbReference type="AlphaFoldDB" id="A0A507B717"/>
<dbReference type="PANTHER" id="PTHR47634">
    <property type="entry name" value="PROTEIN KINASE DOMAIN-CONTAINING PROTEIN-RELATED"/>
    <property type="match status" value="1"/>
</dbReference>
<dbReference type="Pfam" id="PF00069">
    <property type="entry name" value="Pkinase"/>
    <property type="match status" value="1"/>
</dbReference>
<evidence type="ECO:0000256" key="5">
    <source>
        <dbReference type="ARBA" id="ARBA00022777"/>
    </source>
</evidence>
<dbReference type="InterPro" id="IPR000719">
    <property type="entry name" value="Prot_kinase_dom"/>
</dbReference>
<evidence type="ECO:0000256" key="4">
    <source>
        <dbReference type="ARBA" id="ARBA00022741"/>
    </source>
</evidence>
<reference evidence="10 11" key="1">
    <citation type="submission" date="2019-06" db="EMBL/GenBank/DDBJ databases">
        <title>Draft genome sequence of the filamentous fungus Phialemoniopsis curvata isolated from diesel fuel.</title>
        <authorList>
            <person name="Varaljay V.A."/>
            <person name="Lyon W.J."/>
            <person name="Crouch A.L."/>
            <person name="Drake C.E."/>
            <person name="Hollomon J.M."/>
            <person name="Nadeau L.J."/>
            <person name="Nunn H.S."/>
            <person name="Stevenson B.S."/>
            <person name="Bojanowski C.L."/>
            <person name="Crookes-Goodson W.J."/>
        </authorList>
    </citation>
    <scope>NUCLEOTIDE SEQUENCE [LARGE SCALE GENOMIC DNA]</scope>
    <source>
        <strain evidence="10 11">D216</strain>
    </source>
</reference>
<evidence type="ECO:0000256" key="8">
    <source>
        <dbReference type="ARBA" id="ARBA00048679"/>
    </source>
</evidence>
<dbReference type="InterPro" id="IPR011009">
    <property type="entry name" value="Kinase-like_dom_sf"/>
</dbReference>
<dbReference type="EMBL" id="SKBQ01000025">
    <property type="protein sequence ID" value="TPX14926.1"/>
    <property type="molecule type" value="Genomic_DNA"/>
</dbReference>
<dbReference type="InterPro" id="IPR051334">
    <property type="entry name" value="SRPK"/>
</dbReference>
<keyword evidence="6" id="KW-0067">ATP-binding</keyword>
<keyword evidence="3" id="KW-0808">Transferase</keyword>
<evidence type="ECO:0000256" key="2">
    <source>
        <dbReference type="ARBA" id="ARBA00022527"/>
    </source>
</evidence>
<dbReference type="GeneID" id="41972482"/>
<proteinExistence type="predicted"/>